<organism evidence="1 2">
    <name type="scientific">Hydrocarboniphaga effusa AP103</name>
    <dbReference type="NCBI Taxonomy" id="1172194"/>
    <lineage>
        <taxon>Bacteria</taxon>
        <taxon>Pseudomonadati</taxon>
        <taxon>Pseudomonadota</taxon>
        <taxon>Gammaproteobacteria</taxon>
        <taxon>Nevskiales</taxon>
        <taxon>Nevskiaceae</taxon>
        <taxon>Hydrocarboniphaga</taxon>
    </lineage>
</organism>
<dbReference type="STRING" id="1172194.WQQ_37660"/>
<sequence>MAGVAGTKHAAWGAVLCMAVTTSGCATLGSQRLEHDQVDYARSLDRAQKRQTLSNIVNLRYADTPSFLPVTQVIAAYSFDGSANASLTGSTIEGSGTAGTAGASIGYSNHPTFTFTPTTGEEFAAGYIRPLAPALVLPLVQSGVPIDLLLRIVAQSIGDLQNSAALSGANNSGSLGFFELIHTLRRLQLKGALTVRFERAESGNRVFLAIDPTRSDDDAVTADAVTARKLLHIADGTREFEIVYGAVPERGAKVGIVTRSVIGILTEIGAQIEVPEADIVAGATTPTVRLLEVETRPTIIVHVGRQAPPDAYASIVYGNGPQAQCYWIDRRDFDSKFAFSVVQNLIALAETSQSSKAPIVTIPAG</sequence>
<accession>I8HYN0</accession>
<keyword evidence="2" id="KW-1185">Reference proteome</keyword>
<evidence type="ECO:0000313" key="1">
    <source>
        <dbReference type="EMBL" id="EIT68571.1"/>
    </source>
</evidence>
<comment type="caution">
    <text evidence="1">The sequence shown here is derived from an EMBL/GenBank/DDBJ whole genome shotgun (WGS) entry which is preliminary data.</text>
</comment>
<dbReference type="Proteomes" id="UP000003704">
    <property type="component" value="Unassembled WGS sequence"/>
</dbReference>
<evidence type="ECO:0000313" key="2">
    <source>
        <dbReference type="Proteomes" id="UP000003704"/>
    </source>
</evidence>
<proteinExistence type="predicted"/>
<gene>
    <name evidence="1" type="ORF">WQQ_37660</name>
</gene>
<reference evidence="1 2" key="1">
    <citation type="journal article" date="2012" name="J. Bacteriol.">
        <title>Genome Sequence of n-Alkane-Degrading Hydrocarboniphaga effusa Strain AP103T (ATCC BAA-332T).</title>
        <authorList>
            <person name="Chang H.K."/>
            <person name="Zylstra G.J."/>
            <person name="Chae J.C."/>
        </authorList>
    </citation>
    <scope>NUCLEOTIDE SEQUENCE [LARGE SCALE GENOMIC DNA]</scope>
    <source>
        <strain evidence="1 2">AP103</strain>
    </source>
</reference>
<protein>
    <submittedName>
        <fullName evidence="1">Uncharacterized protein</fullName>
    </submittedName>
</protein>
<name>I8HYN0_9GAMM</name>
<dbReference type="AlphaFoldDB" id="I8HYN0"/>
<dbReference type="EMBL" id="AKGD01000003">
    <property type="protein sequence ID" value="EIT68571.1"/>
    <property type="molecule type" value="Genomic_DNA"/>
</dbReference>
<dbReference type="OrthoDB" id="282364at2"/>
<dbReference type="RefSeq" id="WP_007186701.1">
    <property type="nucleotide sequence ID" value="NZ_AKGD01000003.1"/>
</dbReference>